<dbReference type="SUPFAM" id="SSF101898">
    <property type="entry name" value="NHL repeat"/>
    <property type="match status" value="1"/>
</dbReference>
<feature type="signal peptide" evidence="1">
    <location>
        <begin position="1"/>
        <end position="28"/>
    </location>
</feature>
<evidence type="ECO:0000313" key="2">
    <source>
        <dbReference type="EMBL" id="ARJ06460.1"/>
    </source>
</evidence>
<dbReference type="Proteomes" id="UP000192775">
    <property type="component" value="Chromosome"/>
</dbReference>
<organism evidence="2 3">
    <name type="scientific">Cnuibacter physcomitrellae</name>
    <dbReference type="NCBI Taxonomy" id="1619308"/>
    <lineage>
        <taxon>Bacteria</taxon>
        <taxon>Bacillati</taxon>
        <taxon>Actinomycetota</taxon>
        <taxon>Actinomycetes</taxon>
        <taxon>Micrococcales</taxon>
        <taxon>Microbacteriaceae</taxon>
        <taxon>Cnuibacter</taxon>
    </lineage>
</organism>
<evidence type="ECO:0000256" key="1">
    <source>
        <dbReference type="SAM" id="SignalP"/>
    </source>
</evidence>
<evidence type="ECO:0008006" key="4">
    <source>
        <dbReference type="Google" id="ProtNLM"/>
    </source>
</evidence>
<dbReference type="Gene3D" id="2.60.40.10">
    <property type="entry name" value="Immunoglobulins"/>
    <property type="match status" value="1"/>
</dbReference>
<dbReference type="EMBL" id="CP020715">
    <property type="protein sequence ID" value="ARJ06460.1"/>
    <property type="molecule type" value="Genomic_DNA"/>
</dbReference>
<name>A0A1X9LWN5_9MICO</name>
<sequence length="418" mass="43356">MPKTSTMAALIACLGVAFTTLAGGAAHADPTPDFVAAGTLTHPLQSSLGSVVDSAGRLVVGDPVDRTLIRIGADGSVAAPLPLPVRPQFLIPRPDGSVLAWAMGGDLARIDASGAISVVDLPDFARWVAVAPTGDLQVTDDTGGIWVQQPDGSFLVQIILPDLGPGSLSYITPSLDDYVCQSSLYKLTVSGVVTIDSGRSSCQGMTHALNGDLVVAWSNGDVVQYDSAGRASVIARAPGDRSMTWDFHLLPSGDIVYRDSQRSFYRIAPDGSIYEARRGGWQTYGIASGAEFDSNSVAVSEDGVLYSITREGGVDRYTLGDLETADFEGYAPAPSIPAGSATLYSYPTWSGPSSARFSVVAGSLPAGMTLDPVHGDIAGAPTVPGTSTATIRLDPGTGAPSIDRTVTITVTKSRRGSY</sequence>
<gene>
    <name evidence="2" type="ORF">B5808_15485</name>
</gene>
<dbReference type="AlphaFoldDB" id="A0A1X9LWN5"/>
<dbReference type="GO" id="GO:0005975">
    <property type="term" value="P:carbohydrate metabolic process"/>
    <property type="evidence" value="ECO:0007669"/>
    <property type="project" value="UniProtKB-ARBA"/>
</dbReference>
<dbReference type="SUPFAM" id="SSF63829">
    <property type="entry name" value="Calcium-dependent phosphotriesterase"/>
    <property type="match status" value="1"/>
</dbReference>
<dbReference type="STRING" id="1619308.B5808_15485"/>
<feature type="chain" id="PRO_5012349649" description="Dystroglycan-type cadherin-like domain-containing protein" evidence="1">
    <location>
        <begin position="29"/>
        <end position="418"/>
    </location>
</feature>
<dbReference type="InterPro" id="IPR013783">
    <property type="entry name" value="Ig-like_fold"/>
</dbReference>
<dbReference type="RefSeq" id="WP_085020598.1">
    <property type="nucleotide sequence ID" value="NZ_BMHD01000001.1"/>
</dbReference>
<dbReference type="Pfam" id="PF05345">
    <property type="entry name" value="He_PIG"/>
    <property type="match status" value="1"/>
</dbReference>
<reference evidence="2 3" key="1">
    <citation type="submission" date="2017-04" db="EMBL/GenBank/DDBJ databases">
        <authorList>
            <person name="Afonso C.L."/>
            <person name="Miller P.J."/>
            <person name="Scott M.A."/>
            <person name="Spackman E."/>
            <person name="Goraichik I."/>
            <person name="Dimitrov K.M."/>
            <person name="Suarez D.L."/>
            <person name="Swayne D.E."/>
        </authorList>
    </citation>
    <scope>NUCLEOTIDE SEQUENCE [LARGE SCALE GENOMIC DNA]</scope>
    <source>
        <strain evidence="3">XA(T)</strain>
    </source>
</reference>
<keyword evidence="3" id="KW-1185">Reference proteome</keyword>
<proteinExistence type="predicted"/>
<accession>A0A1X9LWN5</accession>
<dbReference type="KEGG" id="cphy:B5808_15485"/>
<evidence type="ECO:0000313" key="3">
    <source>
        <dbReference type="Proteomes" id="UP000192775"/>
    </source>
</evidence>
<keyword evidence="1" id="KW-0732">Signal</keyword>
<protein>
    <recommendedName>
        <fullName evidence="4">Dystroglycan-type cadherin-like domain-containing protein</fullName>
    </recommendedName>
</protein>